<feature type="domain" description="Siphovirus-type tail component RIFT-related" evidence="1">
    <location>
        <begin position="52"/>
        <end position="139"/>
    </location>
</feature>
<reference evidence="3 4" key="1">
    <citation type="submission" date="2019-07" db="EMBL/GenBank/DDBJ databases">
        <title>Whole genome shotgun sequence of Lactobacillus aviarius subsp. aviarius NBRC 102162.</title>
        <authorList>
            <person name="Hosoyama A."/>
            <person name="Uohara A."/>
            <person name="Ohji S."/>
            <person name="Ichikawa N."/>
        </authorList>
    </citation>
    <scope>NUCLEOTIDE SEQUENCE [LARGE SCALE GENOMIC DNA]</scope>
    <source>
        <strain evidence="3 4">NBRC 102162</strain>
    </source>
</reference>
<proteinExistence type="predicted"/>
<keyword evidence="4" id="KW-1185">Reference proteome</keyword>
<comment type="caution">
    <text evidence="3">The sequence shown here is derived from an EMBL/GenBank/DDBJ whole genome shotgun (WGS) entry which is preliminary data.</text>
</comment>
<dbReference type="InterPro" id="IPR006520">
    <property type="entry name" value="Dit_BPSPP_N"/>
</dbReference>
<gene>
    <name evidence="3" type="ORF">LAV01_11160</name>
</gene>
<evidence type="ECO:0000259" key="1">
    <source>
        <dbReference type="Pfam" id="PF05709"/>
    </source>
</evidence>
<evidence type="ECO:0000259" key="2">
    <source>
        <dbReference type="Pfam" id="PF22768"/>
    </source>
</evidence>
<protein>
    <recommendedName>
        <fullName evidence="5">Phage tail protein</fullName>
    </recommendedName>
</protein>
<evidence type="ECO:0000313" key="4">
    <source>
        <dbReference type="Proteomes" id="UP000321722"/>
    </source>
</evidence>
<organism evidence="3 4">
    <name type="scientific">Ligilactobacillus aviarius</name>
    <dbReference type="NCBI Taxonomy" id="1606"/>
    <lineage>
        <taxon>Bacteria</taxon>
        <taxon>Bacillati</taxon>
        <taxon>Bacillota</taxon>
        <taxon>Bacilli</taxon>
        <taxon>Lactobacillales</taxon>
        <taxon>Lactobacillaceae</taxon>
        <taxon>Ligilactobacillus</taxon>
    </lineage>
</organism>
<dbReference type="Gene3D" id="2.40.30.200">
    <property type="match status" value="1"/>
</dbReference>
<dbReference type="InterPro" id="IPR008841">
    <property type="entry name" value="Siphovirus-type_tail_N"/>
</dbReference>
<accession>A0A510WST2</accession>
<dbReference type="Pfam" id="PF05709">
    <property type="entry name" value="Sipho_tail"/>
    <property type="match status" value="1"/>
</dbReference>
<dbReference type="GeneID" id="29933852"/>
<evidence type="ECO:0008006" key="5">
    <source>
        <dbReference type="Google" id="ProtNLM"/>
    </source>
</evidence>
<dbReference type="Gene3D" id="2.60.120.860">
    <property type="match status" value="1"/>
</dbReference>
<name>A0A510WST2_9LACO</name>
<dbReference type="EMBL" id="BJUI01000016">
    <property type="protein sequence ID" value="GEK42284.1"/>
    <property type="molecule type" value="Genomic_DNA"/>
</dbReference>
<dbReference type="Proteomes" id="UP000321722">
    <property type="component" value="Unassembled WGS sequence"/>
</dbReference>
<evidence type="ECO:0000313" key="3">
    <source>
        <dbReference type="EMBL" id="GEK42284.1"/>
    </source>
</evidence>
<dbReference type="Pfam" id="PF22768">
    <property type="entry name" value="SPP1_Dit"/>
    <property type="match status" value="1"/>
</dbReference>
<dbReference type="NCBIfam" id="TIGR01633">
    <property type="entry name" value="phi3626_gp14_N"/>
    <property type="match status" value="1"/>
</dbReference>
<dbReference type="InterPro" id="IPR054738">
    <property type="entry name" value="Siphovirus-type_tail_C"/>
</dbReference>
<feature type="domain" description="Siphovirus-type tail component C-terminal" evidence="2">
    <location>
        <begin position="172"/>
        <end position="233"/>
    </location>
</feature>
<dbReference type="AlphaFoldDB" id="A0A510WST2"/>
<dbReference type="RefSeq" id="WP_057827534.1">
    <property type="nucleotide sequence ID" value="NZ_BAAACL010000017.1"/>
</dbReference>
<sequence>MEFVDTTPTQKGGVFIPSEALMINGRTIEEQISGYQTLTVTGRGPLPKKITAETPDGRDGQRFIEAYYTTRSIVVAYQIIADTAEDLIAKYIQLATILGNNEFTFNFKDDPDWYYTGTVSATSDLPVGVLAGNGSFTITCSDPHSYSTEKRATITNSGTVSDDCTNAKLLELDYTPSETASTITITNNGFKMSFSGATVNAGDTLSIDPIAQNVELNGVDKTAWLDFDSDFENFPALGDFAVSPDGILSITYKKERT</sequence>